<evidence type="ECO:0000256" key="3">
    <source>
        <dbReference type="ARBA" id="ARBA00023125"/>
    </source>
</evidence>
<dbReference type="RefSeq" id="WP_078487067.1">
    <property type="nucleotide sequence ID" value="NZ_BHXC01000006.1"/>
</dbReference>
<evidence type="ECO:0000256" key="2">
    <source>
        <dbReference type="ARBA" id="ARBA00023015"/>
    </source>
</evidence>
<dbReference type="GO" id="GO:0003700">
    <property type="term" value="F:DNA-binding transcription factor activity"/>
    <property type="evidence" value="ECO:0007669"/>
    <property type="project" value="InterPro"/>
</dbReference>
<dbReference type="PANTHER" id="PTHR30346:SF29">
    <property type="entry name" value="LYSR SUBSTRATE-BINDING"/>
    <property type="match status" value="1"/>
</dbReference>
<proteinExistence type="inferred from homology"/>
<dbReference type="AlphaFoldDB" id="A0A059VUX2"/>
<dbReference type="Gene3D" id="3.40.190.10">
    <property type="entry name" value="Periplasmic binding protein-like II"/>
    <property type="match status" value="2"/>
</dbReference>
<name>A0A059VUX2_STRNR</name>
<dbReference type="Pfam" id="PF03466">
    <property type="entry name" value="LysR_substrate"/>
    <property type="match status" value="1"/>
</dbReference>
<dbReference type="SUPFAM" id="SSF46785">
    <property type="entry name" value="Winged helix' DNA-binding domain"/>
    <property type="match status" value="1"/>
</dbReference>
<evidence type="ECO:0000313" key="6">
    <source>
        <dbReference type="EMBL" id="GCB88765.1"/>
    </source>
</evidence>
<keyword evidence="2" id="KW-0805">Transcription regulation</keyword>
<dbReference type="eggNOG" id="COG0583">
    <property type="taxonomic scope" value="Bacteria"/>
</dbReference>
<dbReference type="InterPro" id="IPR036390">
    <property type="entry name" value="WH_DNA-bd_sf"/>
</dbReference>
<dbReference type="PANTHER" id="PTHR30346">
    <property type="entry name" value="TRANSCRIPTIONAL DUAL REGULATOR HCAR-RELATED"/>
    <property type="match status" value="1"/>
</dbReference>
<dbReference type="PROSITE" id="PS50931">
    <property type="entry name" value="HTH_LYSR"/>
    <property type="match status" value="1"/>
</dbReference>
<gene>
    <name evidence="6" type="ORF">SALB_01438</name>
</gene>
<protein>
    <submittedName>
        <fullName evidence="6">LysR family transcriptional regulator</fullName>
    </submittedName>
</protein>
<evidence type="ECO:0000256" key="1">
    <source>
        <dbReference type="ARBA" id="ARBA00009437"/>
    </source>
</evidence>
<sequence length="330" mass="35117">METRRLQLLVELSRLGSMRAVAEATGTTTSTVSQQIAVLARETGAALIEPDGRRVRLTPAGRRLAEHAVTILGAVEAAHLDLAPGAEPNGTLRTAGFATAIRAHLLPLVSELATSHPRVHLLIREHEPDEALSLLTTDDTDLALTYDYNLAPATFDPAVRASPLWTAPWGLGVAAHDAHRDGTTVEVFARFAAHDWIVNSRNTADETVIRTLASMAGFTPRITHRADNLDLVQGMITAGLGVGLLPAGIPTFPDVRLLPLTAPDVVLRAYAVARHGRLNWPPLALITDLLTERSTRPDTIGATTPGPEATEPTDGRGTAAPSDRSTDGDD</sequence>
<comment type="similarity">
    <text evidence="1">Belongs to the LysR transcriptional regulatory family.</text>
</comment>
<keyword evidence="4" id="KW-0804">Transcription</keyword>
<organism evidence="6 7">
    <name type="scientific">Streptomyces noursei</name>
    <name type="common">Streptomyces albulus</name>
    <dbReference type="NCBI Taxonomy" id="1971"/>
    <lineage>
        <taxon>Bacteria</taxon>
        <taxon>Bacillati</taxon>
        <taxon>Actinomycetota</taxon>
        <taxon>Actinomycetes</taxon>
        <taxon>Kitasatosporales</taxon>
        <taxon>Streptomycetaceae</taxon>
        <taxon>Streptomyces</taxon>
    </lineage>
</organism>
<feature type="compositionally biased region" description="Low complexity" evidence="5">
    <location>
        <begin position="301"/>
        <end position="312"/>
    </location>
</feature>
<dbReference type="Gene3D" id="1.10.10.10">
    <property type="entry name" value="Winged helix-like DNA-binding domain superfamily/Winged helix DNA-binding domain"/>
    <property type="match status" value="1"/>
</dbReference>
<reference evidence="6 7" key="1">
    <citation type="journal article" date="2019" name="Microbiol. Resour. Announc.">
        <title>Draft Genome Sequence of the Most Traditional epsilon-Poly-l-Lysine Producer, Streptomyces albulus NBRC14147.</title>
        <authorList>
            <person name="Yamanaka K."/>
            <person name="Hamano Y."/>
        </authorList>
    </citation>
    <scope>NUCLEOTIDE SEQUENCE [LARGE SCALE GENOMIC DNA]</scope>
    <source>
        <strain evidence="6 7">NBRC 14147</strain>
    </source>
</reference>
<dbReference type="Proteomes" id="UP000288351">
    <property type="component" value="Unassembled WGS sequence"/>
</dbReference>
<dbReference type="Pfam" id="PF00126">
    <property type="entry name" value="HTH_1"/>
    <property type="match status" value="1"/>
</dbReference>
<dbReference type="GO" id="GO:0003677">
    <property type="term" value="F:DNA binding"/>
    <property type="evidence" value="ECO:0007669"/>
    <property type="project" value="UniProtKB-KW"/>
</dbReference>
<comment type="caution">
    <text evidence="6">The sequence shown here is derived from an EMBL/GenBank/DDBJ whole genome shotgun (WGS) entry which is preliminary data.</text>
</comment>
<dbReference type="InterPro" id="IPR000847">
    <property type="entry name" value="LysR_HTH_N"/>
</dbReference>
<keyword evidence="3" id="KW-0238">DNA-binding</keyword>
<accession>A0A059VUX2</accession>
<dbReference type="InterPro" id="IPR036388">
    <property type="entry name" value="WH-like_DNA-bd_sf"/>
</dbReference>
<dbReference type="SUPFAM" id="SSF53850">
    <property type="entry name" value="Periplasmic binding protein-like II"/>
    <property type="match status" value="1"/>
</dbReference>
<evidence type="ECO:0000256" key="4">
    <source>
        <dbReference type="ARBA" id="ARBA00023163"/>
    </source>
</evidence>
<dbReference type="GO" id="GO:0032993">
    <property type="term" value="C:protein-DNA complex"/>
    <property type="evidence" value="ECO:0007669"/>
    <property type="project" value="TreeGrafter"/>
</dbReference>
<feature type="region of interest" description="Disordered" evidence="5">
    <location>
        <begin position="295"/>
        <end position="330"/>
    </location>
</feature>
<dbReference type="InterPro" id="IPR005119">
    <property type="entry name" value="LysR_subst-bd"/>
</dbReference>
<evidence type="ECO:0000313" key="7">
    <source>
        <dbReference type="Proteomes" id="UP000288351"/>
    </source>
</evidence>
<dbReference type="STRING" id="68570.DC74_629"/>
<evidence type="ECO:0000256" key="5">
    <source>
        <dbReference type="SAM" id="MobiDB-lite"/>
    </source>
</evidence>
<dbReference type="EMBL" id="BHXC01000006">
    <property type="protein sequence ID" value="GCB88765.1"/>
    <property type="molecule type" value="Genomic_DNA"/>
</dbReference>